<dbReference type="InterPro" id="IPR036188">
    <property type="entry name" value="FAD/NAD-bd_sf"/>
</dbReference>
<dbReference type="RefSeq" id="XP_060423241.1">
    <property type="nucleotide sequence ID" value="XM_060570389.1"/>
</dbReference>
<feature type="region of interest" description="Disordered" evidence="2">
    <location>
        <begin position="68"/>
        <end position="87"/>
    </location>
</feature>
<dbReference type="SUPFAM" id="SSF51905">
    <property type="entry name" value="FAD/NAD(P)-binding domain"/>
    <property type="match status" value="2"/>
</dbReference>
<dbReference type="Pfam" id="PF01042">
    <property type="entry name" value="Ribonuc_L-PSP"/>
    <property type="match status" value="1"/>
</dbReference>
<sequence length="1027" mass="110880">MSAVWARLGPVFATLDVPFTFRTEAPASKCIGLAKLIPGPDNKGWQICVLTTAVIELDEKPFGPLPRTAPSLIDPSQRGNPHAQGLPRLKDGNAVLDAVIVGGSCTGIANAIQLDAAGANVAVFDAEPQAGGNWSTRRYENVTLHHPAFMIQLPRFPVPEEYPNFLKGTDLTRYYSSAVQELRLPFFGGVAVLRNSWNEAEKIWTVQVKDVKTGEEMTLKAKNLVLANGFMVGNDNPRVPKLKGRELFAGPVQHTTEYRNPADYKGKRVLVVGVGNSAHDVAGNLASDPDVKSVTILQRSPTFLVDFATVAPILMMRYKGDIPVNTADFLQESLPVGMLRDMARAAIGAAVAGAEDRSKALEGLGYAVRRDPCLMTQVFEERGSAFYVDQPGTFDLVFGGRIKIARGDAVGFVEEGVVVRDKETGNERVMEADGVVLATGYEVVDLPSRWRASGFVDEETAGKLVNASAYGVDEEGEVPGLVTSSGREYFLPCCLSAVFDKPETSTKMTAKALPNVERTTIAGSIEIPRILNGLWQLAGGHDQNIDVAAAADAMKPLIQAGLDGFDMADHYGPAELVIGYHNHNHTSPAHHPITAFTKWCPAENGDKSLETAEAAVELALNRLGQRQIALMQYHVWDYTDDTYLCNLSHLRTLQEAGKIAHIGLTNVDAAHLELLLHSGYEIATNQVSCSVIDRRLTRGRMAGVCTRHGVGVLAYGTLLGGFLSEKWIGKPEPADDGKGTNWSLRKYLRFIHAAGGWDDFQRVLKAVSDVAKKHGVSVAAVAVRWVLDIPVVKAVIIGARLTSESGRYATDNLAAFGISLDEEDRGRIEAAQAGLKDIPGDCGDEYRRPPFLTASGDLSHHLQEEESERDKVEKAIAKGRRVEFRSGGKWEPVAGYSRAVRFGNVIRVSGTTANPPPELRSGLEVIGGTSARSQAVAALDTIEGSLRRLGGSMADVVRTRVMLRQEEDVVEVSEAHGWAFKCHGVRPANTTVTAGLIGDEVLVEIEVEAEVGSGKSVLVIGEDRGVI</sequence>
<dbReference type="Gene3D" id="3.30.1330.40">
    <property type="entry name" value="RutC-like"/>
    <property type="match status" value="1"/>
</dbReference>
<organism evidence="4 5">
    <name type="scientific">Colletotrichum godetiae</name>
    <dbReference type="NCBI Taxonomy" id="1209918"/>
    <lineage>
        <taxon>Eukaryota</taxon>
        <taxon>Fungi</taxon>
        <taxon>Dikarya</taxon>
        <taxon>Ascomycota</taxon>
        <taxon>Pezizomycotina</taxon>
        <taxon>Sordariomycetes</taxon>
        <taxon>Hypocreomycetidae</taxon>
        <taxon>Glomerellales</taxon>
        <taxon>Glomerellaceae</taxon>
        <taxon>Colletotrichum</taxon>
        <taxon>Colletotrichum acutatum species complex</taxon>
    </lineage>
</organism>
<keyword evidence="5" id="KW-1185">Reference proteome</keyword>
<comment type="caution">
    <text evidence="4">The sequence shown here is derived from an EMBL/GenBank/DDBJ whole genome shotgun (WGS) entry which is preliminary data.</text>
</comment>
<gene>
    <name evidence="4" type="ORF">BDP55DRAFT_565075</name>
</gene>
<dbReference type="InterPro" id="IPR035959">
    <property type="entry name" value="RutC-like_sf"/>
</dbReference>
<evidence type="ECO:0000259" key="3">
    <source>
        <dbReference type="Pfam" id="PF00248"/>
    </source>
</evidence>
<accession>A0AAJ0ABC6</accession>
<dbReference type="EMBL" id="JAHMHR010000073">
    <property type="protein sequence ID" value="KAK1658477.1"/>
    <property type="molecule type" value="Genomic_DNA"/>
</dbReference>
<evidence type="ECO:0000313" key="5">
    <source>
        <dbReference type="Proteomes" id="UP001224890"/>
    </source>
</evidence>
<keyword evidence="1" id="KW-0560">Oxidoreductase</keyword>
<name>A0AAJ0ABC6_9PEZI</name>
<feature type="domain" description="NADP-dependent oxidoreductase" evidence="3">
    <location>
        <begin position="529"/>
        <end position="831"/>
    </location>
</feature>
<proteinExistence type="predicted"/>
<dbReference type="GeneID" id="85454915"/>
<dbReference type="PANTHER" id="PTHR43147:SF2">
    <property type="entry name" value="NADP-DEPENDENT OXIDOREDUCTASE DOMAIN-CONTAINING PROTEIN"/>
    <property type="match status" value="1"/>
</dbReference>
<reference evidence="4" key="1">
    <citation type="submission" date="2021-06" db="EMBL/GenBank/DDBJ databases">
        <title>Comparative genomics, transcriptomics and evolutionary studies reveal genomic signatures of adaptation to plant cell wall in hemibiotrophic fungi.</title>
        <authorList>
            <consortium name="DOE Joint Genome Institute"/>
            <person name="Baroncelli R."/>
            <person name="Diaz J.F."/>
            <person name="Benocci T."/>
            <person name="Peng M."/>
            <person name="Battaglia E."/>
            <person name="Haridas S."/>
            <person name="Andreopoulos W."/>
            <person name="Labutti K."/>
            <person name="Pangilinan J."/>
            <person name="Floch G.L."/>
            <person name="Makela M.R."/>
            <person name="Henrissat B."/>
            <person name="Grigoriev I.V."/>
            <person name="Crouch J.A."/>
            <person name="De Vries R.P."/>
            <person name="Sukno S.A."/>
            <person name="Thon M.R."/>
        </authorList>
    </citation>
    <scope>NUCLEOTIDE SEQUENCE</scope>
    <source>
        <strain evidence="4">CBS 193.32</strain>
    </source>
</reference>
<dbReference type="Pfam" id="PF13738">
    <property type="entry name" value="Pyr_redox_3"/>
    <property type="match status" value="1"/>
</dbReference>
<dbReference type="Proteomes" id="UP001224890">
    <property type="component" value="Unassembled WGS sequence"/>
</dbReference>
<dbReference type="Pfam" id="PF00248">
    <property type="entry name" value="Aldo_ket_red"/>
    <property type="match status" value="1"/>
</dbReference>
<dbReference type="SUPFAM" id="SSF55298">
    <property type="entry name" value="YjgF-like"/>
    <property type="match status" value="1"/>
</dbReference>
<dbReference type="Gene3D" id="3.20.20.100">
    <property type="entry name" value="NADP-dependent oxidoreductase domain"/>
    <property type="match status" value="1"/>
</dbReference>
<dbReference type="Gene3D" id="3.50.50.60">
    <property type="entry name" value="FAD/NAD(P)-binding domain"/>
    <property type="match status" value="1"/>
</dbReference>
<dbReference type="InterPro" id="IPR006175">
    <property type="entry name" value="YjgF/YER057c/UK114"/>
</dbReference>
<dbReference type="SUPFAM" id="SSF51430">
    <property type="entry name" value="NAD(P)-linked oxidoreductase"/>
    <property type="match status" value="1"/>
</dbReference>
<dbReference type="CDD" id="cd19101">
    <property type="entry name" value="AKR_unchar"/>
    <property type="match status" value="1"/>
</dbReference>
<dbReference type="GO" id="GO:0016491">
    <property type="term" value="F:oxidoreductase activity"/>
    <property type="evidence" value="ECO:0007669"/>
    <property type="project" value="UniProtKB-KW"/>
</dbReference>
<dbReference type="InterPro" id="IPR023210">
    <property type="entry name" value="NADP_OxRdtase_dom"/>
</dbReference>
<evidence type="ECO:0000256" key="2">
    <source>
        <dbReference type="SAM" id="MobiDB-lite"/>
    </source>
</evidence>
<dbReference type="InterPro" id="IPR036812">
    <property type="entry name" value="NAD(P)_OxRdtase_dom_sf"/>
</dbReference>
<evidence type="ECO:0000313" key="4">
    <source>
        <dbReference type="EMBL" id="KAK1658477.1"/>
    </source>
</evidence>
<dbReference type="AlphaFoldDB" id="A0AAJ0ABC6"/>
<evidence type="ECO:0000256" key="1">
    <source>
        <dbReference type="ARBA" id="ARBA00023002"/>
    </source>
</evidence>
<protein>
    <submittedName>
        <fullName evidence="4">Endoribonuclease L-PSP</fullName>
    </submittedName>
</protein>
<dbReference type="PANTHER" id="PTHR43147">
    <property type="entry name" value="PROTEIN TAS"/>
    <property type="match status" value="1"/>
</dbReference>